<dbReference type="GO" id="GO:0005634">
    <property type="term" value="C:nucleus"/>
    <property type="evidence" value="ECO:0007669"/>
    <property type="project" value="UniProtKB-SubCell"/>
</dbReference>
<evidence type="ECO:0000256" key="1">
    <source>
        <dbReference type="ARBA" id="ARBA00004123"/>
    </source>
</evidence>
<name>A0A9P7C2H5_RHIOR</name>
<dbReference type="Pfam" id="PF04563">
    <property type="entry name" value="RNA_pol_Rpb2_1"/>
    <property type="match status" value="1"/>
</dbReference>
<dbReference type="AlphaFoldDB" id="A0A9P7C2H5"/>
<keyword evidence="4" id="KW-0240">DNA-directed RNA polymerase</keyword>
<dbReference type="GO" id="GO:0003899">
    <property type="term" value="F:DNA-directed RNA polymerase activity"/>
    <property type="evidence" value="ECO:0007669"/>
    <property type="project" value="UniProtKB-EC"/>
</dbReference>
<evidence type="ECO:0000313" key="11">
    <source>
        <dbReference type="Proteomes" id="UP000717996"/>
    </source>
</evidence>
<keyword evidence="8" id="KW-0539">Nucleus</keyword>
<dbReference type="Gene3D" id="3.90.1110.10">
    <property type="entry name" value="RNA polymerase Rpb2, domain 2"/>
    <property type="match status" value="1"/>
</dbReference>
<evidence type="ECO:0000256" key="3">
    <source>
        <dbReference type="ARBA" id="ARBA00012418"/>
    </source>
</evidence>
<evidence type="ECO:0000256" key="4">
    <source>
        <dbReference type="ARBA" id="ARBA00022478"/>
    </source>
</evidence>
<dbReference type="InterPro" id="IPR037034">
    <property type="entry name" value="RNA_pol_Rpb2_2_sf"/>
</dbReference>
<dbReference type="FunFam" id="3.90.1100.10:FF:000008">
    <property type="entry name" value="DNA-directed RNA polymerase subunit beta"/>
    <property type="match status" value="1"/>
</dbReference>
<evidence type="ECO:0000313" key="10">
    <source>
        <dbReference type="EMBL" id="KAG1532201.1"/>
    </source>
</evidence>
<keyword evidence="6" id="KW-0548">Nucleotidyltransferase</keyword>
<dbReference type="OrthoDB" id="10248617at2759"/>
<dbReference type="EMBL" id="JAANIT010004836">
    <property type="protein sequence ID" value="KAG1532201.1"/>
    <property type="molecule type" value="Genomic_DNA"/>
</dbReference>
<comment type="caution">
    <text evidence="10">The sequence shown here is derived from an EMBL/GenBank/DDBJ whole genome shotgun (WGS) entry which is preliminary data.</text>
</comment>
<dbReference type="InterPro" id="IPR007644">
    <property type="entry name" value="RNA_pol_bsu_protrusion"/>
</dbReference>
<sequence length="346" mass="39788">MSTFNTVERERIFRNPSNERFGTPSLQEVVAPHIEAFNSISEFGEGQPGLLDYAVRDIGSVSVFDNADSSINVDPNGSSLGNKLTYWLEDVKLFQPMVSERDTTTLKRRTYPTECRERLCTYRGRLQGKLCWRVNNGPVQSDIRDLGLVPIMIRSNRCNLKDMYPKDLIAHNEESEEMGGYFIVNGIEKLIRLLIVPRRNHVTAIIRNSFQNRGPTYSTFGCAIRCARRDQTTLTNTIHYLTDGNVMFRFAWRKQEYLLPAMLVFKSLIDCSDKEIFDALCQGDTSNTFLTDRIELLLRSFKIYNLFTRDQCLNYIGEKFRVTMGLDEDLTNKEIATATNSTFWPS</sequence>
<evidence type="ECO:0000256" key="2">
    <source>
        <dbReference type="ARBA" id="ARBA00006835"/>
    </source>
</evidence>
<evidence type="ECO:0000259" key="9">
    <source>
        <dbReference type="Pfam" id="PF04563"/>
    </source>
</evidence>
<keyword evidence="5" id="KW-0808">Transferase</keyword>
<dbReference type="InterPro" id="IPR015712">
    <property type="entry name" value="DNA-dir_RNA_pol_su2"/>
</dbReference>
<dbReference type="EC" id="2.7.7.6" evidence="3"/>
<dbReference type="GO" id="GO:0032549">
    <property type="term" value="F:ribonucleoside binding"/>
    <property type="evidence" value="ECO:0007669"/>
    <property type="project" value="InterPro"/>
</dbReference>
<dbReference type="Gene3D" id="3.90.1100.10">
    <property type="match status" value="1"/>
</dbReference>
<evidence type="ECO:0000256" key="5">
    <source>
        <dbReference type="ARBA" id="ARBA00022679"/>
    </source>
</evidence>
<accession>A0A9P7C2H5</accession>
<feature type="domain" description="RNA polymerase beta subunit protrusion" evidence="9">
    <location>
        <begin position="29"/>
        <end position="214"/>
    </location>
</feature>
<gene>
    <name evidence="10" type="ORF">G6F51_013214</name>
</gene>
<dbReference type="GO" id="GO:0003677">
    <property type="term" value="F:DNA binding"/>
    <property type="evidence" value="ECO:0007669"/>
    <property type="project" value="InterPro"/>
</dbReference>
<proteinExistence type="inferred from homology"/>
<comment type="similarity">
    <text evidence="2">Belongs to the RNA polymerase beta chain family.</text>
</comment>
<keyword evidence="7" id="KW-0804">Transcription</keyword>
<dbReference type="SUPFAM" id="SSF64484">
    <property type="entry name" value="beta and beta-prime subunits of DNA dependent RNA-polymerase"/>
    <property type="match status" value="1"/>
</dbReference>
<protein>
    <recommendedName>
        <fullName evidence="3">DNA-directed RNA polymerase</fullName>
        <ecNumber evidence="3">2.7.7.6</ecNumber>
    </recommendedName>
</protein>
<organism evidence="10 11">
    <name type="scientific">Rhizopus oryzae</name>
    <name type="common">Mucormycosis agent</name>
    <name type="synonym">Rhizopus arrhizus var. delemar</name>
    <dbReference type="NCBI Taxonomy" id="64495"/>
    <lineage>
        <taxon>Eukaryota</taxon>
        <taxon>Fungi</taxon>
        <taxon>Fungi incertae sedis</taxon>
        <taxon>Mucoromycota</taxon>
        <taxon>Mucoromycotina</taxon>
        <taxon>Mucoromycetes</taxon>
        <taxon>Mucorales</taxon>
        <taxon>Mucorineae</taxon>
        <taxon>Rhizopodaceae</taxon>
        <taxon>Rhizopus</taxon>
    </lineage>
</organism>
<dbReference type="Proteomes" id="UP000717996">
    <property type="component" value="Unassembled WGS sequence"/>
</dbReference>
<comment type="subcellular location">
    <subcellularLocation>
        <location evidence="1">Nucleus</location>
    </subcellularLocation>
</comment>
<reference evidence="10" key="1">
    <citation type="journal article" date="2020" name="Microb. Genom.">
        <title>Genetic diversity of clinical and environmental Mucorales isolates obtained from an investigation of mucormycosis cases among solid organ transplant recipients.</title>
        <authorList>
            <person name="Nguyen M.H."/>
            <person name="Kaul D."/>
            <person name="Muto C."/>
            <person name="Cheng S.J."/>
            <person name="Richter R.A."/>
            <person name="Bruno V.M."/>
            <person name="Liu G."/>
            <person name="Beyhan S."/>
            <person name="Sundermann A.J."/>
            <person name="Mounaud S."/>
            <person name="Pasculle A.W."/>
            <person name="Nierman W.C."/>
            <person name="Driscoll E."/>
            <person name="Cumbie R."/>
            <person name="Clancy C.J."/>
            <person name="Dupont C.L."/>
        </authorList>
    </citation>
    <scope>NUCLEOTIDE SEQUENCE</scope>
    <source>
        <strain evidence="10">GL16</strain>
    </source>
</reference>
<dbReference type="GO" id="GO:0000428">
    <property type="term" value="C:DNA-directed RNA polymerase complex"/>
    <property type="evidence" value="ECO:0007669"/>
    <property type="project" value="UniProtKB-KW"/>
</dbReference>
<dbReference type="GO" id="GO:0006351">
    <property type="term" value="P:DNA-templated transcription"/>
    <property type="evidence" value="ECO:0007669"/>
    <property type="project" value="InterPro"/>
</dbReference>
<evidence type="ECO:0000256" key="6">
    <source>
        <dbReference type="ARBA" id="ARBA00022695"/>
    </source>
</evidence>
<evidence type="ECO:0000256" key="8">
    <source>
        <dbReference type="ARBA" id="ARBA00023242"/>
    </source>
</evidence>
<evidence type="ECO:0000256" key="7">
    <source>
        <dbReference type="ARBA" id="ARBA00023163"/>
    </source>
</evidence>
<dbReference type="PANTHER" id="PTHR20856">
    <property type="entry name" value="DNA-DIRECTED RNA POLYMERASE I SUBUNIT 2"/>
    <property type="match status" value="1"/>
</dbReference>